<accession>A0A392RE47</accession>
<dbReference type="EMBL" id="LXQA010218143">
    <property type="protein sequence ID" value="MCI34903.1"/>
    <property type="molecule type" value="Genomic_DNA"/>
</dbReference>
<keyword evidence="2" id="KW-1185">Reference proteome</keyword>
<organism evidence="1 2">
    <name type="scientific">Trifolium medium</name>
    <dbReference type="NCBI Taxonomy" id="97028"/>
    <lineage>
        <taxon>Eukaryota</taxon>
        <taxon>Viridiplantae</taxon>
        <taxon>Streptophyta</taxon>
        <taxon>Embryophyta</taxon>
        <taxon>Tracheophyta</taxon>
        <taxon>Spermatophyta</taxon>
        <taxon>Magnoliopsida</taxon>
        <taxon>eudicotyledons</taxon>
        <taxon>Gunneridae</taxon>
        <taxon>Pentapetalae</taxon>
        <taxon>rosids</taxon>
        <taxon>fabids</taxon>
        <taxon>Fabales</taxon>
        <taxon>Fabaceae</taxon>
        <taxon>Papilionoideae</taxon>
        <taxon>50 kb inversion clade</taxon>
        <taxon>NPAAA clade</taxon>
        <taxon>Hologalegina</taxon>
        <taxon>IRL clade</taxon>
        <taxon>Trifolieae</taxon>
        <taxon>Trifolium</taxon>
    </lineage>
</organism>
<dbReference type="Proteomes" id="UP000265520">
    <property type="component" value="Unassembled WGS sequence"/>
</dbReference>
<sequence length="28" mass="3212">GMKERLNMVMVFQKVVYGGQDLAAKERL</sequence>
<comment type="caution">
    <text evidence="1">The sequence shown here is derived from an EMBL/GenBank/DDBJ whole genome shotgun (WGS) entry which is preliminary data.</text>
</comment>
<evidence type="ECO:0000313" key="1">
    <source>
        <dbReference type="EMBL" id="MCI34903.1"/>
    </source>
</evidence>
<name>A0A392RE47_9FABA</name>
<evidence type="ECO:0000313" key="2">
    <source>
        <dbReference type="Proteomes" id="UP000265520"/>
    </source>
</evidence>
<dbReference type="AlphaFoldDB" id="A0A392RE47"/>
<reference evidence="1 2" key="1">
    <citation type="journal article" date="2018" name="Front. Plant Sci.">
        <title>Red Clover (Trifolium pratense) and Zigzag Clover (T. medium) - A Picture of Genomic Similarities and Differences.</title>
        <authorList>
            <person name="Dluhosova J."/>
            <person name="Istvanek J."/>
            <person name="Nedelnik J."/>
            <person name="Repkova J."/>
        </authorList>
    </citation>
    <scope>NUCLEOTIDE SEQUENCE [LARGE SCALE GENOMIC DNA]</scope>
    <source>
        <strain evidence="2">cv. 10/8</strain>
        <tissue evidence="1">Leaf</tissue>
    </source>
</reference>
<feature type="non-terminal residue" evidence="1">
    <location>
        <position position="1"/>
    </location>
</feature>
<proteinExistence type="predicted"/>
<protein>
    <submittedName>
        <fullName evidence="1">Uncharacterized protein</fullName>
    </submittedName>
</protein>